<evidence type="ECO:0008006" key="4">
    <source>
        <dbReference type="Google" id="ProtNLM"/>
    </source>
</evidence>
<name>A0A9D2AGY3_9BACT</name>
<comment type="caution">
    <text evidence="2">The sequence shown here is derived from an EMBL/GenBank/DDBJ whole genome shotgun (WGS) entry which is preliminary data.</text>
</comment>
<evidence type="ECO:0000256" key="1">
    <source>
        <dbReference type="SAM" id="MobiDB-lite"/>
    </source>
</evidence>
<dbReference type="SUPFAM" id="SSF56112">
    <property type="entry name" value="Protein kinase-like (PK-like)"/>
    <property type="match status" value="1"/>
</dbReference>
<organism evidence="2 3">
    <name type="scientific">Candidatus Akkermansia intestinigallinarum</name>
    <dbReference type="NCBI Taxonomy" id="2838431"/>
    <lineage>
        <taxon>Bacteria</taxon>
        <taxon>Pseudomonadati</taxon>
        <taxon>Verrucomicrobiota</taxon>
        <taxon>Verrucomicrobiia</taxon>
        <taxon>Verrucomicrobiales</taxon>
        <taxon>Akkermansiaceae</taxon>
        <taxon>Akkermansia</taxon>
    </lineage>
</organism>
<proteinExistence type="predicted"/>
<dbReference type="AlphaFoldDB" id="A0A9D2AGY3"/>
<sequence length="285" mass="31042">MSNKIYALPMVLGDQYILSNVVRETEDTVVYAAMQKDMRREVLVESLSPAAMQDPAKVSNFLETARIQASIPSKVVASTLELIQAEGSWHLTKERIKGEPLDVMVSTGRKLPALVLCNLFLELCHAAIYLDIRGVNNRPMRPDAIYLMDHGFRFENLACAGERSSKATPELLSVLAADLLPLLDASSYEAFRMGEILRRVRYGCNWTPMSVLVLDEELVRLQADIIALIEGDSAASDAGAPGAVEPRCSDYLPPPAAQRSTGTDVAANSAPRPAVIPAAPAFFDP</sequence>
<reference evidence="2" key="2">
    <citation type="submission" date="2021-04" db="EMBL/GenBank/DDBJ databases">
        <authorList>
            <person name="Gilroy R."/>
        </authorList>
    </citation>
    <scope>NUCLEOTIDE SEQUENCE</scope>
    <source>
        <strain evidence="2">14975</strain>
    </source>
</reference>
<feature type="region of interest" description="Disordered" evidence="1">
    <location>
        <begin position="235"/>
        <end position="271"/>
    </location>
</feature>
<dbReference type="Gene3D" id="3.30.200.20">
    <property type="entry name" value="Phosphorylase Kinase, domain 1"/>
    <property type="match status" value="1"/>
</dbReference>
<dbReference type="Gene3D" id="1.10.510.10">
    <property type="entry name" value="Transferase(Phosphotransferase) domain 1"/>
    <property type="match status" value="1"/>
</dbReference>
<dbReference type="Proteomes" id="UP000823964">
    <property type="component" value="Unassembled WGS sequence"/>
</dbReference>
<gene>
    <name evidence="2" type="ORF">H9862_04360</name>
</gene>
<evidence type="ECO:0000313" key="2">
    <source>
        <dbReference type="EMBL" id="HIX19820.1"/>
    </source>
</evidence>
<protein>
    <recommendedName>
        <fullName evidence="4">Protein kinase domain-containing protein</fullName>
    </recommendedName>
</protein>
<evidence type="ECO:0000313" key="3">
    <source>
        <dbReference type="Proteomes" id="UP000823964"/>
    </source>
</evidence>
<dbReference type="EMBL" id="DXFQ01000073">
    <property type="protein sequence ID" value="HIX19820.1"/>
    <property type="molecule type" value="Genomic_DNA"/>
</dbReference>
<accession>A0A9D2AGY3</accession>
<dbReference type="InterPro" id="IPR011009">
    <property type="entry name" value="Kinase-like_dom_sf"/>
</dbReference>
<reference evidence="2" key="1">
    <citation type="journal article" date="2021" name="PeerJ">
        <title>Extensive microbial diversity within the chicken gut microbiome revealed by metagenomics and culture.</title>
        <authorList>
            <person name="Gilroy R."/>
            <person name="Ravi A."/>
            <person name="Getino M."/>
            <person name="Pursley I."/>
            <person name="Horton D.L."/>
            <person name="Alikhan N.F."/>
            <person name="Baker D."/>
            <person name="Gharbi K."/>
            <person name="Hall N."/>
            <person name="Watson M."/>
            <person name="Adriaenssens E.M."/>
            <person name="Foster-Nyarko E."/>
            <person name="Jarju S."/>
            <person name="Secka A."/>
            <person name="Antonio M."/>
            <person name="Oren A."/>
            <person name="Chaudhuri R.R."/>
            <person name="La Ragione R."/>
            <person name="Hildebrand F."/>
            <person name="Pallen M.J."/>
        </authorList>
    </citation>
    <scope>NUCLEOTIDE SEQUENCE</scope>
    <source>
        <strain evidence="2">14975</strain>
    </source>
</reference>